<dbReference type="InterPro" id="IPR007522">
    <property type="entry name" value="CRISPR-assoc_prot_TM1795"/>
</dbReference>
<accession>A0A7V3ZXD2</accession>
<feature type="domain" description="CRISPR type III-associated protein" evidence="2">
    <location>
        <begin position="9"/>
        <end position="203"/>
    </location>
</feature>
<proteinExistence type="predicted"/>
<dbReference type="Pfam" id="PF03787">
    <property type="entry name" value="RAMPs"/>
    <property type="match status" value="1"/>
</dbReference>
<name>A0A7V3ZXD2_UNCW3</name>
<keyword evidence="1" id="KW-0051">Antiviral defense</keyword>
<comment type="caution">
    <text evidence="3">The sequence shown here is derived from an EMBL/GenBank/DDBJ whole genome shotgun (WGS) entry which is preliminary data.</text>
</comment>
<dbReference type="InterPro" id="IPR005537">
    <property type="entry name" value="RAMP_III_fam"/>
</dbReference>
<dbReference type="NCBIfam" id="TIGR01894">
    <property type="entry name" value="cas_TM1795_cmr1"/>
    <property type="match status" value="1"/>
</dbReference>
<evidence type="ECO:0000313" key="3">
    <source>
        <dbReference type="EMBL" id="HGL17191.1"/>
    </source>
</evidence>
<protein>
    <submittedName>
        <fullName evidence="3">Type III-B CRISPR module RAMP protein Cmr1</fullName>
    </submittedName>
</protein>
<organism evidence="3">
    <name type="scientific">candidate division WOR-3 bacterium</name>
    <dbReference type="NCBI Taxonomy" id="2052148"/>
    <lineage>
        <taxon>Bacteria</taxon>
        <taxon>Bacteria division WOR-3</taxon>
    </lineage>
</organism>
<evidence type="ECO:0000256" key="1">
    <source>
        <dbReference type="ARBA" id="ARBA00023118"/>
    </source>
</evidence>
<dbReference type="AlphaFoldDB" id="A0A7V3ZXD2"/>
<dbReference type="EMBL" id="DTDJ01000022">
    <property type="protein sequence ID" value="HGL17191.1"/>
    <property type="molecule type" value="Genomic_DNA"/>
</dbReference>
<sequence>MAKVEINVKFETITPLWTGDAWMENSGIRPSSLIGSLRFWFEVYRKVCKGEGIKLNDKGIPDENLDYKKFKEELSKNLKEMKDTEDFNEVIDGILKNNGISVSSRIFGCNGWKSRAKIQIESYRSEVIKKENINEVFPQNESFWIGKSLFNEKDEITVFNELSVKLSADKYWFDRYLKEFFDFYSDKIILIGGKKSFGFGFVRLSYGSSSKNNCSDFALHYFYEEICFRPKTLKDNKGAILGYSLRHYLRRRENKRNREVIFGIQGEASSVYISNFKPDEDQKLKLIIIKNPFDDKVFKEEVASVAEKLKNWLKELEDNK</sequence>
<reference evidence="3" key="1">
    <citation type="journal article" date="2020" name="mSystems">
        <title>Genome- and Community-Level Interaction Insights into Carbon Utilization and Element Cycling Functions of Hydrothermarchaeota in Hydrothermal Sediment.</title>
        <authorList>
            <person name="Zhou Z."/>
            <person name="Liu Y."/>
            <person name="Xu W."/>
            <person name="Pan J."/>
            <person name="Luo Z.H."/>
            <person name="Li M."/>
        </authorList>
    </citation>
    <scope>NUCLEOTIDE SEQUENCE [LARGE SCALE GENOMIC DNA]</scope>
    <source>
        <strain evidence="3">SpSt-69</strain>
    </source>
</reference>
<dbReference type="GO" id="GO:0051607">
    <property type="term" value="P:defense response to virus"/>
    <property type="evidence" value="ECO:0007669"/>
    <property type="project" value="UniProtKB-KW"/>
</dbReference>
<gene>
    <name evidence="3" type="primary">cmr1</name>
    <name evidence="3" type="ORF">ENU66_02490</name>
</gene>
<evidence type="ECO:0000259" key="2">
    <source>
        <dbReference type="Pfam" id="PF03787"/>
    </source>
</evidence>